<dbReference type="HOGENOM" id="CLU_019250_2_2_7"/>
<dbReference type="Pfam" id="PF01656">
    <property type="entry name" value="CbiA"/>
    <property type="match status" value="1"/>
</dbReference>
<dbReference type="PROSITE" id="PS51273">
    <property type="entry name" value="GATASE_TYPE_1"/>
    <property type="match status" value="1"/>
</dbReference>
<evidence type="ECO:0000256" key="3">
    <source>
        <dbReference type="ARBA" id="ARBA00022962"/>
    </source>
</evidence>
<dbReference type="InterPro" id="IPR004459">
    <property type="entry name" value="CobQ_synth"/>
</dbReference>
<evidence type="ECO:0000256" key="2">
    <source>
        <dbReference type="ARBA" id="ARBA00022573"/>
    </source>
</evidence>
<evidence type="ECO:0000259" key="5">
    <source>
        <dbReference type="Pfam" id="PF01656"/>
    </source>
</evidence>
<dbReference type="HAMAP" id="MF_00028">
    <property type="entry name" value="CobQ"/>
    <property type="match status" value="1"/>
</dbReference>
<dbReference type="InterPro" id="IPR011698">
    <property type="entry name" value="GATase_3"/>
</dbReference>
<dbReference type="NCBIfam" id="NF001989">
    <property type="entry name" value="PRK00784.1"/>
    <property type="match status" value="1"/>
</dbReference>
<dbReference type="eggNOG" id="COG1492">
    <property type="taxonomic scope" value="Bacteria"/>
</dbReference>
<evidence type="ECO:0000313" key="8">
    <source>
        <dbReference type="Proteomes" id="UP000016587"/>
    </source>
</evidence>
<dbReference type="EMBL" id="CP006585">
    <property type="protein sequence ID" value="AGW14910.1"/>
    <property type="molecule type" value="Genomic_DNA"/>
</dbReference>
<dbReference type="Proteomes" id="UP000016587">
    <property type="component" value="Chromosome"/>
</dbReference>
<dbReference type="GO" id="GO:0003824">
    <property type="term" value="F:catalytic activity"/>
    <property type="evidence" value="ECO:0007669"/>
    <property type="project" value="InterPro"/>
</dbReference>
<dbReference type="GO" id="GO:0009236">
    <property type="term" value="P:cobalamin biosynthetic process"/>
    <property type="evidence" value="ECO:0007669"/>
    <property type="project" value="UniProtKB-UniRule"/>
</dbReference>
<proteinExistence type="inferred from homology"/>
<dbReference type="GO" id="GO:0015420">
    <property type="term" value="F:ABC-type vitamin B12 transporter activity"/>
    <property type="evidence" value="ECO:0007669"/>
    <property type="project" value="UniProtKB-UniRule"/>
</dbReference>
<feature type="domain" description="CobQ/CobB/MinD/ParA nucleotide binding" evidence="5">
    <location>
        <begin position="14"/>
        <end position="239"/>
    </location>
</feature>
<organism evidence="7 8">
    <name type="scientific">Megalodesulfovibrio gigas (strain ATCC 19364 / DSM 1382 / NCIMB 9332 / VKM B-1759)</name>
    <name type="common">Desulfovibrio gigas</name>
    <dbReference type="NCBI Taxonomy" id="1121448"/>
    <lineage>
        <taxon>Bacteria</taxon>
        <taxon>Pseudomonadati</taxon>
        <taxon>Thermodesulfobacteriota</taxon>
        <taxon>Desulfovibrionia</taxon>
        <taxon>Desulfovibrionales</taxon>
        <taxon>Desulfovibrionaceae</taxon>
        <taxon>Megalodesulfovibrio</taxon>
    </lineage>
</organism>
<dbReference type="InterPro" id="IPR027417">
    <property type="entry name" value="P-loop_NTPase"/>
</dbReference>
<dbReference type="Pfam" id="PF07685">
    <property type="entry name" value="GATase_3"/>
    <property type="match status" value="1"/>
</dbReference>
<dbReference type="InterPro" id="IPR047045">
    <property type="entry name" value="CobQ_N"/>
</dbReference>
<evidence type="ECO:0000259" key="6">
    <source>
        <dbReference type="Pfam" id="PF07685"/>
    </source>
</evidence>
<keyword evidence="2 4" id="KW-0169">Cobalamin biosynthesis</keyword>
<dbReference type="InterPro" id="IPR002586">
    <property type="entry name" value="CobQ/CobB/MinD/ParA_Nub-bd_dom"/>
</dbReference>
<gene>
    <name evidence="4 7" type="primary">cobQ</name>
    <name evidence="7" type="ORF">DGI_3204</name>
</gene>
<dbReference type="AlphaFoldDB" id="T2GE83"/>
<dbReference type="UniPathway" id="UPA00148"/>
<sequence length="514" mass="55665">MPHTTLPRRVPALMLQGCSSNAGKSVLAAAFCRMLLQDGHAVAPFKAQNMSLNSYVTLRGEELGRAQATQAMACRLEPDARMNPVLLKPSSSSGSQVILMGKPVGHMKVADYIQFKPTAFETVTRAYDELAAEHEVMVIEGAGSPAEINLKSHDIVNMAVARHARATVLLVGDIDRGGVFAHFVGTLALLPPDEREMIAGLLINRFRGDASLLAPAFPEMHTRTGKDVLGVVPYVQELGLPEEDSVTFKEGGRSTFCVFNPLLKQGKVVVALVDLPHISNFTDMDALRLEPDVLVQTARHPEDLAGADVILLPGTKSTAADLAWLRQSGLAEAIRARAADESAVIVGICGGLQMLGELVDDPDGVESGPAQAPAQGLALLPLRTAMGREKILRRVLARHVDTNLPVDGYEIHHGVTTFSGTTAAGEVLEDIVDQDGRALGWGQPGNLVWGTYLHGVFDADRFRRWFLDRIRQRKGLTPLGKVMQHYSIDPALDRLADVVRAHVDWPRIKQLMGL</sequence>
<comment type="similarity">
    <text evidence="4">Belongs to the CobB/CobQ family. CobQ subfamily.</text>
</comment>
<evidence type="ECO:0000256" key="4">
    <source>
        <dbReference type="HAMAP-Rule" id="MF_00028"/>
    </source>
</evidence>
<dbReference type="SUPFAM" id="SSF52317">
    <property type="entry name" value="Class I glutamine amidotransferase-like"/>
    <property type="match status" value="1"/>
</dbReference>
<evidence type="ECO:0000256" key="1">
    <source>
        <dbReference type="ARBA" id="ARBA00004953"/>
    </source>
</evidence>
<accession>T2GE83</accession>
<evidence type="ECO:0000313" key="7">
    <source>
        <dbReference type="EMBL" id="AGW14910.1"/>
    </source>
</evidence>
<dbReference type="PROSITE" id="PS51274">
    <property type="entry name" value="GATASE_COBBQ"/>
    <property type="match status" value="1"/>
</dbReference>
<comment type="pathway">
    <text evidence="1 4">Cofactor biosynthesis; adenosylcobalamin biosynthesis.</text>
</comment>
<dbReference type="STRING" id="1121448.DGI_3204"/>
<feature type="active site" description="Nucleophile" evidence="4">
    <location>
        <position position="349"/>
    </location>
</feature>
<feature type="active site" evidence="4">
    <location>
        <position position="454"/>
    </location>
</feature>
<dbReference type="Gene3D" id="3.40.50.300">
    <property type="entry name" value="P-loop containing nucleotide triphosphate hydrolases"/>
    <property type="match status" value="1"/>
</dbReference>
<name>T2GE83_MEGG1</name>
<keyword evidence="3 4" id="KW-0315">Glutamine amidotransferase</keyword>
<dbReference type="Gene3D" id="3.40.50.880">
    <property type="match status" value="1"/>
</dbReference>
<dbReference type="PANTHER" id="PTHR21343">
    <property type="entry name" value="DETHIOBIOTIN SYNTHETASE"/>
    <property type="match status" value="1"/>
</dbReference>
<reference evidence="8" key="2">
    <citation type="submission" date="2013-07" db="EMBL/GenBank/DDBJ databases">
        <authorList>
            <person name="Morais-Silva F.O."/>
            <person name="Rezende A.M."/>
            <person name="Pimentel C."/>
            <person name="Resende D.M."/>
            <person name="Santos C.I."/>
            <person name="Clemente C."/>
            <person name="de Oliveira L.M."/>
            <person name="da Silva S.M."/>
            <person name="Costa D.A."/>
            <person name="Varela-Raposo A."/>
            <person name="Horacio E.C.A."/>
            <person name="Matos M."/>
            <person name="Flores O."/>
            <person name="Ruiz J.C."/>
            <person name="Rodrigues-Pousada C."/>
        </authorList>
    </citation>
    <scope>NUCLEOTIDE SEQUENCE [LARGE SCALE GENOMIC DNA]</scope>
    <source>
        <strain evidence="8">ATCC 19364 / DSM 1382 / NCIMB 9332 / VKM B-1759</strain>
    </source>
</reference>
<dbReference type="PANTHER" id="PTHR21343:SF1">
    <property type="entry name" value="COBYRIC ACID SYNTHASE"/>
    <property type="match status" value="1"/>
</dbReference>
<dbReference type="KEGG" id="dgg:DGI_3204"/>
<dbReference type="SUPFAM" id="SSF52540">
    <property type="entry name" value="P-loop containing nucleoside triphosphate hydrolases"/>
    <property type="match status" value="1"/>
</dbReference>
<dbReference type="PATRIC" id="fig|1121448.10.peg.3159"/>
<dbReference type="InterPro" id="IPR029062">
    <property type="entry name" value="Class_I_gatase-like"/>
</dbReference>
<comment type="function">
    <text evidence="4">Catalyzes amidations at positions B, D, E, and G on adenosylcobyrinic A,C-diamide. NH(2) groups are provided by glutamine, and one molecule of ATP is hydrogenolyzed for each amidation.</text>
</comment>
<dbReference type="CDD" id="cd01750">
    <property type="entry name" value="GATase1_CobQ"/>
    <property type="match status" value="1"/>
</dbReference>
<dbReference type="CDD" id="cd05389">
    <property type="entry name" value="CobQ_N"/>
    <property type="match status" value="1"/>
</dbReference>
<feature type="domain" description="CobB/CobQ-like glutamine amidotransferase" evidence="6">
    <location>
        <begin position="270"/>
        <end position="461"/>
    </location>
</feature>
<protein>
    <recommendedName>
        <fullName evidence="4">Cobyric acid synthase</fullName>
    </recommendedName>
</protein>
<dbReference type="InterPro" id="IPR033949">
    <property type="entry name" value="CobQ_GATase1"/>
</dbReference>
<reference evidence="7 8" key="1">
    <citation type="journal article" date="2013" name="J. Bacteriol.">
        <title>Roles of HynAB and Ech, the only two hydrogenases found in the model sulfate reducer Desulfovibrio gigas.</title>
        <authorList>
            <person name="Morais-Silva F.O."/>
            <person name="Santos C.I."/>
            <person name="Rodrigues R."/>
            <person name="Pereira I.A."/>
            <person name="Rodrigues-Pousada C."/>
        </authorList>
    </citation>
    <scope>NUCLEOTIDE SEQUENCE [LARGE SCALE GENOMIC DNA]</scope>
    <source>
        <strain evidence="8">ATCC 19364 / DSM 1382 / NCIMB 9332 / VKM B-1759</strain>
    </source>
</reference>
<dbReference type="NCBIfam" id="TIGR00313">
    <property type="entry name" value="cobQ"/>
    <property type="match status" value="1"/>
</dbReference>
<keyword evidence="8" id="KW-1185">Reference proteome</keyword>